<protein>
    <recommendedName>
        <fullName evidence="4">Phosphatidic acid phosphatase type 2/haloperoxidase domain-containing protein</fullName>
    </recommendedName>
</protein>
<name>U3ALP7_9VIBR</name>
<evidence type="ECO:0008006" key="4">
    <source>
        <dbReference type="Google" id="ProtNLM"/>
    </source>
</evidence>
<dbReference type="EMBL" id="BATL01000013">
    <property type="protein sequence ID" value="GAD74705.1"/>
    <property type="molecule type" value="Genomic_DNA"/>
</dbReference>
<accession>U3ALP7</accession>
<feature type="transmembrane region" description="Helical" evidence="1">
    <location>
        <begin position="6"/>
        <end position="27"/>
    </location>
</feature>
<reference evidence="2 3" key="1">
    <citation type="submission" date="2013-09" db="EMBL/GenBank/DDBJ databases">
        <title>Whole genome shotgun sequence of Vibrio azureus NBRC 104587.</title>
        <authorList>
            <person name="Isaki S."/>
            <person name="Hosoyama A."/>
            <person name="Numata M."/>
            <person name="Hashimoto M."/>
            <person name="Hosoyama Y."/>
            <person name="Tsuchikane K."/>
            <person name="Noguchi M."/>
            <person name="Hirakata S."/>
            <person name="Ichikawa N."/>
            <person name="Ohji S."/>
            <person name="Yamazoe A."/>
            <person name="Fujita N."/>
        </authorList>
    </citation>
    <scope>NUCLEOTIDE SEQUENCE [LARGE SCALE GENOMIC DNA]</scope>
    <source>
        <strain evidence="2 3">NBRC 104587</strain>
    </source>
</reference>
<keyword evidence="1" id="KW-0812">Transmembrane</keyword>
<keyword evidence="1" id="KW-1133">Transmembrane helix</keyword>
<gene>
    <name evidence="2" type="ORF">VAZ01S_013_01130</name>
</gene>
<dbReference type="RefSeq" id="WP_021708485.1">
    <property type="nucleotide sequence ID" value="NZ_BAOB01000074.1"/>
</dbReference>
<keyword evidence="3" id="KW-1185">Reference proteome</keyword>
<evidence type="ECO:0000313" key="3">
    <source>
        <dbReference type="Proteomes" id="UP000016567"/>
    </source>
</evidence>
<evidence type="ECO:0000256" key="1">
    <source>
        <dbReference type="SAM" id="Phobius"/>
    </source>
</evidence>
<keyword evidence="1" id="KW-0472">Membrane</keyword>
<proteinExistence type="predicted"/>
<dbReference type="AlphaFoldDB" id="U3ALP7"/>
<feature type="transmembrane region" description="Helical" evidence="1">
    <location>
        <begin position="63"/>
        <end position="85"/>
    </location>
</feature>
<dbReference type="Proteomes" id="UP000016567">
    <property type="component" value="Unassembled WGS sequence"/>
</dbReference>
<feature type="transmembrane region" description="Helical" evidence="1">
    <location>
        <begin position="115"/>
        <end position="132"/>
    </location>
</feature>
<feature type="transmembrane region" description="Helical" evidence="1">
    <location>
        <begin position="39"/>
        <end position="57"/>
    </location>
</feature>
<dbReference type="eggNOG" id="ENOG5033ICY">
    <property type="taxonomic scope" value="Bacteria"/>
</dbReference>
<sequence length="140" mass="16043">MTYQQLDFIADLYIPFLAFLMLCRLLWQLKNVGLMQAMADLVTTVLGVIYIYALMFLDQYTGAYARFGLDYSTHTALALVFVISLAFINKKAAIASSSSMVIYALLMMYQNYHTLLDILVTTVMVLPILIWLKSRSLRYK</sequence>
<evidence type="ECO:0000313" key="2">
    <source>
        <dbReference type="EMBL" id="GAD74705.1"/>
    </source>
</evidence>
<comment type="caution">
    <text evidence="2">The sequence shown here is derived from an EMBL/GenBank/DDBJ whole genome shotgun (WGS) entry which is preliminary data.</text>
</comment>
<organism evidence="2 3">
    <name type="scientific">Vibrio azureus NBRC 104587</name>
    <dbReference type="NCBI Taxonomy" id="1219077"/>
    <lineage>
        <taxon>Bacteria</taxon>
        <taxon>Pseudomonadati</taxon>
        <taxon>Pseudomonadota</taxon>
        <taxon>Gammaproteobacteria</taxon>
        <taxon>Vibrionales</taxon>
        <taxon>Vibrionaceae</taxon>
        <taxon>Vibrio</taxon>
    </lineage>
</organism>